<dbReference type="EMBL" id="KE346372">
    <property type="protein sequence ID" value="KJE96839.1"/>
    <property type="molecule type" value="Genomic_DNA"/>
</dbReference>
<proteinExistence type="predicted"/>
<keyword evidence="1" id="KW-0812">Transmembrane</keyword>
<organism evidence="2 3">
    <name type="scientific">Capsaspora owczarzaki (strain ATCC 30864)</name>
    <dbReference type="NCBI Taxonomy" id="595528"/>
    <lineage>
        <taxon>Eukaryota</taxon>
        <taxon>Filasterea</taxon>
        <taxon>Capsaspora</taxon>
    </lineage>
</organism>
<dbReference type="Proteomes" id="UP000008743">
    <property type="component" value="Unassembled WGS sequence"/>
</dbReference>
<protein>
    <submittedName>
        <fullName evidence="2">Uncharacterized protein</fullName>
    </submittedName>
</protein>
<evidence type="ECO:0000256" key="1">
    <source>
        <dbReference type="SAM" id="Phobius"/>
    </source>
</evidence>
<evidence type="ECO:0000313" key="3">
    <source>
        <dbReference type="Proteomes" id="UP000008743"/>
    </source>
</evidence>
<feature type="transmembrane region" description="Helical" evidence="1">
    <location>
        <begin position="118"/>
        <end position="143"/>
    </location>
</feature>
<keyword evidence="1" id="KW-0472">Membrane</keyword>
<accession>A0A0D2X4X9</accession>
<reference evidence="3" key="1">
    <citation type="submission" date="2011-02" db="EMBL/GenBank/DDBJ databases">
        <title>The Genome Sequence of Capsaspora owczarzaki ATCC 30864.</title>
        <authorList>
            <person name="Russ C."/>
            <person name="Cuomo C."/>
            <person name="Burger G."/>
            <person name="Gray M.W."/>
            <person name="Holland P.W.H."/>
            <person name="King N."/>
            <person name="Lang F.B.F."/>
            <person name="Roger A.J."/>
            <person name="Ruiz-Trillo I."/>
            <person name="Young S.K."/>
            <person name="Zeng Q."/>
            <person name="Gargeya S."/>
            <person name="Alvarado L."/>
            <person name="Berlin A."/>
            <person name="Chapman S.B."/>
            <person name="Chen Z."/>
            <person name="Freedman E."/>
            <person name="Gellesch M."/>
            <person name="Goldberg J."/>
            <person name="Griggs A."/>
            <person name="Gujja S."/>
            <person name="Heilman E."/>
            <person name="Heiman D."/>
            <person name="Howarth C."/>
            <person name="Mehta T."/>
            <person name="Neiman D."/>
            <person name="Pearson M."/>
            <person name="Roberts A."/>
            <person name="Saif S."/>
            <person name="Shea T."/>
            <person name="Shenoy N."/>
            <person name="Sisk P."/>
            <person name="Stolte C."/>
            <person name="Sykes S."/>
            <person name="White J."/>
            <person name="Yandava C."/>
            <person name="Haas B."/>
            <person name="Nusbaum C."/>
            <person name="Birren B."/>
        </authorList>
    </citation>
    <scope>NUCLEOTIDE SEQUENCE</scope>
    <source>
        <strain evidence="3">ATCC 30864</strain>
    </source>
</reference>
<gene>
    <name evidence="2" type="ORF">CAOG_010055</name>
</gene>
<keyword evidence="3" id="KW-1185">Reference proteome</keyword>
<dbReference type="InParanoid" id="A0A0D2X4X9"/>
<dbReference type="AlphaFoldDB" id="A0A0D2X4X9"/>
<keyword evidence="1" id="KW-1133">Transmembrane helix</keyword>
<sequence length="247" mass="24024">MRDCSSLYRMPSCEAFCSATSSSWRRLARNRAEAALFRSRLSRSSASSLGSTSRFRAEPLGSGVAIAVGGAAGCIPPKNAGSAGRIAGNPPAEVVALDVAAAVTACWAIMPWKYARYVVNAGLAVAAATMAANIGFAAILAAFGSAAATAAGRGGGGKNGKAAGAIGGTTGGKDVVAGIGARAGAGAAAAAATAAAAAAEERKGAEGTAVALGAATDRVWSTANGSTIEPRVVGNAFSKVVILSNCC</sequence>
<evidence type="ECO:0000313" key="2">
    <source>
        <dbReference type="EMBL" id="KJE96839.1"/>
    </source>
</evidence>
<name>A0A0D2X4X9_CAPO3</name>